<dbReference type="InterPro" id="IPR008949">
    <property type="entry name" value="Isoprenoid_synthase_dom_sf"/>
</dbReference>
<keyword evidence="10" id="KW-1185">Reference proteome</keyword>
<dbReference type="InterPro" id="IPR001906">
    <property type="entry name" value="Terpene_synth_N"/>
</dbReference>
<dbReference type="AlphaFoldDB" id="A0ABD1GJ01"/>
<keyword evidence="5" id="KW-0460">Magnesium</keyword>
<evidence type="ECO:0000256" key="4">
    <source>
        <dbReference type="ARBA" id="ARBA00022723"/>
    </source>
</evidence>
<dbReference type="SUPFAM" id="SSF48576">
    <property type="entry name" value="Terpenoid synthases"/>
    <property type="match status" value="1"/>
</dbReference>
<dbReference type="PANTHER" id="PTHR31225">
    <property type="entry name" value="OS04G0344100 PROTEIN-RELATED"/>
    <property type="match status" value="1"/>
</dbReference>
<gene>
    <name evidence="9" type="ORF">AAHA92_20042</name>
</gene>
<name>A0ABD1GJ01_SALDI</name>
<comment type="cofactor">
    <cofactor evidence="1">
        <name>Mg(2+)</name>
        <dbReference type="ChEBI" id="CHEBI:18420"/>
    </cofactor>
</comment>
<dbReference type="EMBL" id="JBEAFC010000008">
    <property type="protein sequence ID" value="KAL1543023.1"/>
    <property type="molecule type" value="Genomic_DNA"/>
</dbReference>
<dbReference type="InterPro" id="IPR036965">
    <property type="entry name" value="Terpene_synth_N_sf"/>
</dbReference>
<evidence type="ECO:0000256" key="6">
    <source>
        <dbReference type="ARBA" id="ARBA00023239"/>
    </source>
</evidence>
<dbReference type="PANTHER" id="PTHR31225:SF253">
    <property type="entry name" value="SESQUITERPENE SYNTHASE 31"/>
    <property type="match status" value="1"/>
</dbReference>
<keyword evidence="6" id="KW-0456">Lyase</keyword>
<evidence type="ECO:0000259" key="7">
    <source>
        <dbReference type="Pfam" id="PF01397"/>
    </source>
</evidence>
<dbReference type="InterPro" id="IPR050148">
    <property type="entry name" value="Terpene_synthase-like"/>
</dbReference>
<dbReference type="SUPFAM" id="SSF48239">
    <property type="entry name" value="Terpenoid cyclases/Protein prenyltransferases"/>
    <property type="match status" value="1"/>
</dbReference>
<comment type="caution">
    <text evidence="9">The sequence shown here is derived from an EMBL/GenBank/DDBJ whole genome shotgun (WGS) entry which is preliminary data.</text>
</comment>
<dbReference type="GO" id="GO:0046872">
    <property type="term" value="F:metal ion binding"/>
    <property type="evidence" value="ECO:0007669"/>
    <property type="project" value="UniProtKB-KW"/>
</dbReference>
<organism evidence="9 10">
    <name type="scientific">Salvia divinorum</name>
    <name type="common">Maria pastora</name>
    <name type="synonym">Diviner's sage</name>
    <dbReference type="NCBI Taxonomy" id="28513"/>
    <lineage>
        <taxon>Eukaryota</taxon>
        <taxon>Viridiplantae</taxon>
        <taxon>Streptophyta</taxon>
        <taxon>Embryophyta</taxon>
        <taxon>Tracheophyta</taxon>
        <taxon>Spermatophyta</taxon>
        <taxon>Magnoliopsida</taxon>
        <taxon>eudicotyledons</taxon>
        <taxon>Gunneridae</taxon>
        <taxon>Pentapetalae</taxon>
        <taxon>asterids</taxon>
        <taxon>lamiids</taxon>
        <taxon>Lamiales</taxon>
        <taxon>Lamiaceae</taxon>
        <taxon>Nepetoideae</taxon>
        <taxon>Mentheae</taxon>
        <taxon>Salviinae</taxon>
        <taxon>Salvia</taxon>
        <taxon>Salvia subgen. Calosphace</taxon>
    </lineage>
</organism>
<reference evidence="9 10" key="1">
    <citation type="submission" date="2024-06" db="EMBL/GenBank/DDBJ databases">
        <title>A chromosome level genome sequence of Diviner's sage (Salvia divinorum).</title>
        <authorList>
            <person name="Ford S.A."/>
            <person name="Ro D.-K."/>
            <person name="Ness R.W."/>
            <person name="Phillips M.A."/>
        </authorList>
    </citation>
    <scope>NUCLEOTIDE SEQUENCE [LARGE SCALE GENOMIC DNA]</scope>
    <source>
        <strain evidence="9">SAF-2024a</strain>
        <tissue evidence="9">Leaf</tissue>
    </source>
</reference>
<dbReference type="GO" id="GO:0016114">
    <property type="term" value="P:terpenoid biosynthetic process"/>
    <property type="evidence" value="ECO:0007669"/>
    <property type="project" value="UniProtKB-ARBA"/>
</dbReference>
<proteinExistence type="inferred from homology"/>
<accession>A0ABD1GJ01</accession>
<dbReference type="Pfam" id="PF01397">
    <property type="entry name" value="Terpene_synth"/>
    <property type="match status" value="1"/>
</dbReference>
<comment type="similarity">
    <text evidence="3">Belongs to the terpene synthase family.</text>
</comment>
<evidence type="ECO:0000256" key="5">
    <source>
        <dbReference type="ARBA" id="ARBA00022842"/>
    </source>
</evidence>
<keyword evidence="4" id="KW-0479">Metal-binding</keyword>
<protein>
    <submittedName>
        <fullName evidence="9">Gamma-cadinene synthase-like</fullName>
    </submittedName>
</protein>
<evidence type="ECO:0000313" key="10">
    <source>
        <dbReference type="Proteomes" id="UP001567538"/>
    </source>
</evidence>
<comment type="pathway">
    <text evidence="2">Secondary metabolite biosynthesis; terpenoid biosynthesis.</text>
</comment>
<dbReference type="Pfam" id="PF03936">
    <property type="entry name" value="Terpene_synth_C"/>
    <property type="match status" value="1"/>
</dbReference>
<dbReference type="Gene3D" id="1.10.600.10">
    <property type="entry name" value="Farnesyl Diphosphate Synthase"/>
    <property type="match status" value="2"/>
</dbReference>
<dbReference type="InterPro" id="IPR005630">
    <property type="entry name" value="Terpene_synthase_metal-bd"/>
</dbReference>
<dbReference type="Gene3D" id="1.50.10.130">
    <property type="entry name" value="Terpene synthase, N-terminal domain"/>
    <property type="match status" value="2"/>
</dbReference>
<evidence type="ECO:0000313" key="9">
    <source>
        <dbReference type="EMBL" id="KAL1543023.1"/>
    </source>
</evidence>
<dbReference type="InterPro" id="IPR008930">
    <property type="entry name" value="Terpenoid_cyclase/PrenylTrfase"/>
</dbReference>
<feature type="domain" description="Terpene synthase metal-binding" evidence="8">
    <location>
        <begin position="207"/>
        <end position="357"/>
    </location>
</feature>
<feature type="domain" description="Terpene synthase N-terminal" evidence="7">
    <location>
        <begin position="33"/>
        <end position="141"/>
    </location>
</feature>
<dbReference type="GO" id="GO:0016829">
    <property type="term" value="F:lyase activity"/>
    <property type="evidence" value="ECO:0007669"/>
    <property type="project" value="UniProtKB-KW"/>
</dbReference>
<evidence type="ECO:0000256" key="1">
    <source>
        <dbReference type="ARBA" id="ARBA00001946"/>
    </source>
</evidence>
<dbReference type="Proteomes" id="UP001567538">
    <property type="component" value="Unassembled WGS sequence"/>
</dbReference>
<evidence type="ECO:0000259" key="8">
    <source>
        <dbReference type="Pfam" id="PF03936"/>
    </source>
</evidence>
<evidence type="ECO:0000256" key="3">
    <source>
        <dbReference type="ARBA" id="ARBA00006333"/>
    </source>
</evidence>
<sequence>MASPHFRPPTTAFTPSLWGEIFTAFSFDHQLQNKYGEDIEALTKEAATTSSELIVLVDKLERLGLAYHFEPEIEDKLRQVYDESDEDYDLFTTALRFRLLRQHHYHVSCSVFDKFIEVDNKLKESLCNDVEGLLSLIMVSHERESGASSPTLHSSGGHAILTVRFYISIYESTDEDPLLVKLAKLNFNFLQNIYRKELSEHSRWWNKFELKSKLPFVRDRVVECYLLGTTYGYEAEHSCIRRDVAKSLLMATVIDDIYDNYATLEEARLFTRILERWDMDEIDVLPNYMQIAYRFIMTIFQEYQQEAAKQDKLFAVTCFIETVKQLGRAYNQELKWVMEGEMPCYEEYMNNSVITSCI</sequence>
<evidence type="ECO:0000256" key="2">
    <source>
        <dbReference type="ARBA" id="ARBA00004721"/>
    </source>
</evidence>